<feature type="signal peptide" evidence="2">
    <location>
        <begin position="1"/>
        <end position="24"/>
    </location>
</feature>
<evidence type="ECO:0000256" key="2">
    <source>
        <dbReference type="SAM" id="SignalP"/>
    </source>
</evidence>
<dbReference type="EMBL" id="SMAO01000012">
    <property type="protein sequence ID" value="TCT18691.1"/>
    <property type="molecule type" value="Genomic_DNA"/>
</dbReference>
<dbReference type="Gene3D" id="3.30.1950.10">
    <property type="entry name" value="wza like domain"/>
    <property type="match status" value="1"/>
</dbReference>
<protein>
    <submittedName>
        <fullName evidence="5">Polysaccharide export outer membrane protein</fullName>
    </submittedName>
</protein>
<name>A0A4R3MTV3_9GAMM</name>
<dbReference type="AlphaFoldDB" id="A0A4R3MTV3"/>
<dbReference type="InterPro" id="IPR019554">
    <property type="entry name" value="Soluble_ligand-bd"/>
</dbReference>
<evidence type="ECO:0000313" key="6">
    <source>
        <dbReference type="Proteomes" id="UP000295717"/>
    </source>
</evidence>
<evidence type="ECO:0000256" key="1">
    <source>
        <dbReference type="ARBA" id="ARBA00022729"/>
    </source>
</evidence>
<keyword evidence="6" id="KW-1185">Reference proteome</keyword>
<evidence type="ECO:0000259" key="3">
    <source>
        <dbReference type="Pfam" id="PF02563"/>
    </source>
</evidence>
<dbReference type="PANTHER" id="PTHR33619:SF3">
    <property type="entry name" value="POLYSACCHARIDE EXPORT PROTEIN GFCE-RELATED"/>
    <property type="match status" value="1"/>
</dbReference>
<reference evidence="5 6" key="1">
    <citation type="submission" date="2019-03" db="EMBL/GenBank/DDBJ databases">
        <title>Genomic Encyclopedia of Type Strains, Phase IV (KMG-IV): sequencing the most valuable type-strain genomes for metagenomic binning, comparative biology and taxonomic classification.</title>
        <authorList>
            <person name="Goeker M."/>
        </authorList>
    </citation>
    <scope>NUCLEOTIDE SEQUENCE [LARGE SCALE GENOMIC DNA]</scope>
    <source>
        <strain evidence="5 6">DSM 13587</strain>
    </source>
</reference>
<feature type="domain" description="Polysaccharide export protein N-terminal" evidence="3">
    <location>
        <begin position="24"/>
        <end position="99"/>
    </location>
</feature>
<dbReference type="InterPro" id="IPR003715">
    <property type="entry name" value="Poly_export_N"/>
</dbReference>
<sequence length="175" mass="19078">MRTILYFLTAVLIAGATWSSQTLAQTQDYKLGPGDKIRITVFGEPYLSGEFNINANGTVSLPLIEPVAVQGLSLVETEALIKQKLSAGFMEDPKVSVDILDYRPFFIIGEVIKPGSYPYVADMTVLHAVAIAGGFTPRAAKKKIFIQRGAQEGIPVQNSTIVQPGDIITVEERFF</sequence>
<proteinExistence type="predicted"/>
<feature type="domain" description="Soluble ligand binding" evidence="4">
    <location>
        <begin position="105"/>
        <end position="153"/>
    </location>
</feature>
<accession>A0A4R3MTV3</accession>
<keyword evidence="1 2" id="KW-0732">Signal</keyword>
<dbReference type="RefSeq" id="WP_165903468.1">
    <property type="nucleotide sequence ID" value="NZ_SMAO01000012.1"/>
</dbReference>
<dbReference type="Pfam" id="PF02563">
    <property type="entry name" value="Poly_export"/>
    <property type="match status" value="1"/>
</dbReference>
<dbReference type="PANTHER" id="PTHR33619">
    <property type="entry name" value="POLYSACCHARIDE EXPORT PROTEIN GFCE-RELATED"/>
    <property type="match status" value="1"/>
</dbReference>
<feature type="chain" id="PRO_5020677019" evidence="2">
    <location>
        <begin position="25"/>
        <end position="175"/>
    </location>
</feature>
<dbReference type="Gene3D" id="3.10.560.10">
    <property type="entry name" value="Outer membrane lipoprotein wza domain like"/>
    <property type="match status" value="1"/>
</dbReference>
<dbReference type="Proteomes" id="UP000295717">
    <property type="component" value="Unassembled WGS sequence"/>
</dbReference>
<comment type="caution">
    <text evidence="5">The sequence shown here is derived from an EMBL/GenBank/DDBJ whole genome shotgun (WGS) entry which is preliminary data.</text>
</comment>
<dbReference type="Pfam" id="PF10531">
    <property type="entry name" value="SLBB"/>
    <property type="match status" value="1"/>
</dbReference>
<dbReference type="InterPro" id="IPR049712">
    <property type="entry name" value="Poly_export"/>
</dbReference>
<dbReference type="GO" id="GO:0015159">
    <property type="term" value="F:polysaccharide transmembrane transporter activity"/>
    <property type="evidence" value="ECO:0007669"/>
    <property type="project" value="InterPro"/>
</dbReference>
<evidence type="ECO:0000259" key="4">
    <source>
        <dbReference type="Pfam" id="PF10531"/>
    </source>
</evidence>
<gene>
    <name evidence="5" type="ORF">EDC35_11214</name>
</gene>
<evidence type="ECO:0000313" key="5">
    <source>
        <dbReference type="EMBL" id="TCT18691.1"/>
    </source>
</evidence>
<organism evidence="5 6">
    <name type="scientific">Thiobaca trueperi</name>
    <dbReference type="NCBI Taxonomy" id="127458"/>
    <lineage>
        <taxon>Bacteria</taxon>
        <taxon>Pseudomonadati</taxon>
        <taxon>Pseudomonadota</taxon>
        <taxon>Gammaproteobacteria</taxon>
        <taxon>Chromatiales</taxon>
        <taxon>Chromatiaceae</taxon>
        <taxon>Thiobaca</taxon>
    </lineage>
</organism>